<organism evidence="3 4">
    <name type="scientific">Undibacterium cyanobacteriorum</name>
    <dbReference type="NCBI Taxonomy" id="3073561"/>
    <lineage>
        <taxon>Bacteria</taxon>
        <taxon>Pseudomonadati</taxon>
        <taxon>Pseudomonadota</taxon>
        <taxon>Betaproteobacteria</taxon>
        <taxon>Burkholderiales</taxon>
        <taxon>Oxalobacteraceae</taxon>
        <taxon>Undibacterium</taxon>
    </lineage>
</organism>
<proteinExistence type="predicted"/>
<reference evidence="3" key="1">
    <citation type="submission" date="2023-09" db="EMBL/GenBank/DDBJ databases">
        <title>Undibacterium sp. 20NA77.5 isolated from freshwater.</title>
        <authorList>
            <person name="Le V."/>
            <person name="Ko S.-R."/>
            <person name="Ahn C.-Y."/>
            <person name="Oh H.-M."/>
        </authorList>
    </citation>
    <scope>NUCLEOTIDE SEQUENCE</scope>
    <source>
        <strain evidence="3">20NA77.5</strain>
    </source>
</reference>
<sequence length="269" mass="31566">MTTNFPTLTVYHIPVCPFCQRLEILLELKGLRDQVKFVVIDITKPREAWLLEKTRGTTALPVLETSDGKIIKESMVIMQYLDDVFSTPRIAQSDPYRRAIENMLTKFESEFCMQGYVYVMNQDPARRDGLRESMLKQYAKLNQFLMEHAPESDFLFENFGWAEAVFTPFFMRFWFLDYYEEFELPDVDTYRRVRRWRDVCLAHPAAQQTSKEEIVKVYYDYAKGAGNGALLPGRTLSSFSFTPDWRARPWPPRNKYEHSASDQELGLLA</sequence>
<dbReference type="SUPFAM" id="SSF52833">
    <property type="entry name" value="Thioredoxin-like"/>
    <property type="match status" value="1"/>
</dbReference>
<dbReference type="InterPro" id="IPR004045">
    <property type="entry name" value="Glutathione_S-Trfase_N"/>
</dbReference>
<accession>A0ABY9RKS9</accession>
<dbReference type="CDD" id="cd00299">
    <property type="entry name" value="GST_C_family"/>
    <property type="match status" value="1"/>
</dbReference>
<dbReference type="PROSITE" id="PS50405">
    <property type="entry name" value="GST_CTER"/>
    <property type="match status" value="1"/>
</dbReference>
<keyword evidence="4" id="KW-1185">Reference proteome</keyword>
<dbReference type="PANTHER" id="PTHR43968">
    <property type="match status" value="1"/>
</dbReference>
<dbReference type="Pfam" id="PF13410">
    <property type="entry name" value="GST_C_2"/>
    <property type="match status" value="1"/>
</dbReference>
<dbReference type="CDD" id="cd00570">
    <property type="entry name" value="GST_N_family"/>
    <property type="match status" value="1"/>
</dbReference>
<dbReference type="InterPro" id="IPR050983">
    <property type="entry name" value="GST_Omega/HSP26"/>
</dbReference>
<protein>
    <submittedName>
        <fullName evidence="3">Glutathione S-transferase family protein</fullName>
    </submittedName>
</protein>
<dbReference type="Pfam" id="PF13409">
    <property type="entry name" value="GST_N_2"/>
    <property type="match status" value="1"/>
</dbReference>
<name>A0ABY9RKS9_9BURK</name>
<dbReference type="EMBL" id="CP133720">
    <property type="protein sequence ID" value="WMW81830.1"/>
    <property type="molecule type" value="Genomic_DNA"/>
</dbReference>
<evidence type="ECO:0000313" key="3">
    <source>
        <dbReference type="EMBL" id="WMW81830.1"/>
    </source>
</evidence>
<dbReference type="SFLD" id="SFLDS00019">
    <property type="entry name" value="Glutathione_Transferase_(cytos"/>
    <property type="match status" value="1"/>
</dbReference>
<dbReference type="InterPro" id="IPR040079">
    <property type="entry name" value="Glutathione_S-Trfase"/>
</dbReference>
<evidence type="ECO:0000313" key="4">
    <source>
        <dbReference type="Proteomes" id="UP001181355"/>
    </source>
</evidence>
<dbReference type="SFLD" id="SFLDG00358">
    <property type="entry name" value="Main_(cytGST)"/>
    <property type="match status" value="1"/>
</dbReference>
<dbReference type="Gene3D" id="3.40.30.10">
    <property type="entry name" value="Glutaredoxin"/>
    <property type="match status" value="1"/>
</dbReference>
<dbReference type="Gene3D" id="1.20.1050.10">
    <property type="match status" value="1"/>
</dbReference>
<evidence type="ECO:0000259" key="2">
    <source>
        <dbReference type="PROSITE" id="PS50405"/>
    </source>
</evidence>
<dbReference type="InterPro" id="IPR036282">
    <property type="entry name" value="Glutathione-S-Trfase_C_sf"/>
</dbReference>
<dbReference type="Proteomes" id="UP001181355">
    <property type="component" value="Chromosome"/>
</dbReference>
<dbReference type="PANTHER" id="PTHR43968:SF6">
    <property type="entry name" value="GLUTATHIONE S-TRANSFERASE OMEGA"/>
    <property type="match status" value="1"/>
</dbReference>
<dbReference type="SUPFAM" id="SSF47616">
    <property type="entry name" value="GST C-terminal domain-like"/>
    <property type="match status" value="1"/>
</dbReference>
<dbReference type="PROSITE" id="PS50404">
    <property type="entry name" value="GST_NTER"/>
    <property type="match status" value="1"/>
</dbReference>
<dbReference type="InterPro" id="IPR010987">
    <property type="entry name" value="Glutathione-S-Trfase_C-like"/>
</dbReference>
<dbReference type="RefSeq" id="WP_309483307.1">
    <property type="nucleotide sequence ID" value="NZ_CP133720.1"/>
</dbReference>
<feature type="domain" description="GST N-terminal" evidence="1">
    <location>
        <begin position="6"/>
        <end position="89"/>
    </location>
</feature>
<evidence type="ECO:0000259" key="1">
    <source>
        <dbReference type="PROSITE" id="PS50404"/>
    </source>
</evidence>
<gene>
    <name evidence="3" type="ORF">RF679_05985</name>
</gene>
<dbReference type="InterPro" id="IPR036249">
    <property type="entry name" value="Thioredoxin-like_sf"/>
</dbReference>
<feature type="domain" description="GST C-terminal" evidence="2">
    <location>
        <begin position="94"/>
        <end position="218"/>
    </location>
</feature>